<proteinExistence type="predicted"/>
<evidence type="ECO:0000313" key="3">
    <source>
        <dbReference type="Proteomes" id="UP000192927"/>
    </source>
</evidence>
<dbReference type="Proteomes" id="UP000192927">
    <property type="component" value="Unassembled WGS sequence"/>
</dbReference>
<sequence length="85" mass="9000">MLDDADLDGDVNGAANGRRIKRRAGELYDAFAGGSDEELLSEEEVEPEYKDEGSPTRQARGGGDSGWVHGEGAVGSSPGVWFTLD</sequence>
<protein>
    <submittedName>
        <fullName evidence="2">Uncharacterized protein</fullName>
    </submittedName>
</protein>
<dbReference type="EMBL" id="FWEW01002670">
    <property type="protein sequence ID" value="SLM38701.1"/>
    <property type="molecule type" value="Genomic_DNA"/>
</dbReference>
<evidence type="ECO:0000256" key="1">
    <source>
        <dbReference type="SAM" id="MobiDB-lite"/>
    </source>
</evidence>
<dbReference type="AlphaFoldDB" id="A0A1W5D6P5"/>
<name>A0A1W5D6P5_9LECA</name>
<keyword evidence="3" id="KW-1185">Reference proteome</keyword>
<feature type="compositionally biased region" description="Acidic residues" evidence="1">
    <location>
        <begin position="35"/>
        <end position="46"/>
    </location>
</feature>
<accession>A0A1W5D6P5</accession>
<evidence type="ECO:0000313" key="2">
    <source>
        <dbReference type="EMBL" id="SLM38701.1"/>
    </source>
</evidence>
<feature type="region of interest" description="Disordered" evidence="1">
    <location>
        <begin position="33"/>
        <end position="85"/>
    </location>
</feature>
<reference evidence="3" key="1">
    <citation type="submission" date="2017-03" db="EMBL/GenBank/DDBJ databases">
        <authorList>
            <person name="Sharma R."/>
            <person name="Thines M."/>
        </authorList>
    </citation>
    <scope>NUCLEOTIDE SEQUENCE [LARGE SCALE GENOMIC DNA]</scope>
</reference>
<organism evidence="2 3">
    <name type="scientific">Lasallia pustulata</name>
    <dbReference type="NCBI Taxonomy" id="136370"/>
    <lineage>
        <taxon>Eukaryota</taxon>
        <taxon>Fungi</taxon>
        <taxon>Dikarya</taxon>
        <taxon>Ascomycota</taxon>
        <taxon>Pezizomycotina</taxon>
        <taxon>Lecanoromycetes</taxon>
        <taxon>OSLEUM clade</taxon>
        <taxon>Umbilicariomycetidae</taxon>
        <taxon>Umbilicariales</taxon>
        <taxon>Umbilicariaceae</taxon>
        <taxon>Lasallia</taxon>
    </lineage>
</organism>